<dbReference type="Pfam" id="PF01323">
    <property type="entry name" value="DSBA"/>
    <property type="match status" value="1"/>
</dbReference>
<keyword evidence="3" id="KW-1185">Reference proteome</keyword>
<dbReference type="InterPro" id="IPR001853">
    <property type="entry name" value="DSBA-like_thioredoxin_dom"/>
</dbReference>
<comment type="caution">
    <text evidence="2">The sequence shown here is derived from an EMBL/GenBank/DDBJ whole genome shotgun (WGS) entry which is preliminary data.</text>
</comment>
<dbReference type="RefSeq" id="WP_163084258.1">
    <property type="nucleotide sequence ID" value="NZ_JAAAWN010000005.1"/>
</dbReference>
<name>A0A7X5RKI5_9ALTE</name>
<reference evidence="2 3" key="1">
    <citation type="submission" date="2020-01" db="EMBL/GenBank/DDBJ databases">
        <authorList>
            <person name="Chen J."/>
            <person name="Zhu S."/>
            <person name="Yang J."/>
        </authorList>
    </citation>
    <scope>NUCLEOTIDE SEQUENCE [LARGE SCALE GENOMIC DNA]</scope>
    <source>
        <strain evidence="2 3">345S023</strain>
    </source>
</reference>
<proteinExistence type="predicted"/>
<gene>
    <name evidence="2" type="ORF">GTH32_05610</name>
</gene>
<dbReference type="EMBL" id="JAAAWN010000005">
    <property type="protein sequence ID" value="NDV90674.1"/>
    <property type="molecule type" value="Genomic_DNA"/>
</dbReference>
<evidence type="ECO:0000259" key="1">
    <source>
        <dbReference type="Pfam" id="PF01323"/>
    </source>
</evidence>
<dbReference type="Gene3D" id="3.40.30.10">
    <property type="entry name" value="Glutaredoxin"/>
    <property type="match status" value="1"/>
</dbReference>
<evidence type="ECO:0000313" key="2">
    <source>
        <dbReference type="EMBL" id="NDV90674.1"/>
    </source>
</evidence>
<dbReference type="AlphaFoldDB" id="A0A7X5RKI5"/>
<dbReference type="GO" id="GO:0016491">
    <property type="term" value="F:oxidoreductase activity"/>
    <property type="evidence" value="ECO:0007669"/>
    <property type="project" value="InterPro"/>
</dbReference>
<dbReference type="PANTHER" id="PTHR13887">
    <property type="entry name" value="GLUTATHIONE S-TRANSFERASE KAPPA"/>
    <property type="match status" value="1"/>
</dbReference>
<feature type="domain" description="DSBA-like thioredoxin" evidence="1">
    <location>
        <begin position="6"/>
        <end position="205"/>
    </location>
</feature>
<evidence type="ECO:0000313" key="3">
    <source>
        <dbReference type="Proteomes" id="UP000470213"/>
    </source>
</evidence>
<accession>A0A7X5RKI5</accession>
<dbReference type="SUPFAM" id="SSF52833">
    <property type="entry name" value="Thioredoxin-like"/>
    <property type="match status" value="1"/>
</dbReference>
<dbReference type="PANTHER" id="PTHR13887:SF41">
    <property type="entry name" value="THIOREDOXIN SUPERFAMILY PROTEIN"/>
    <property type="match status" value="1"/>
</dbReference>
<protein>
    <submittedName>
        <fullName evidence="2">Thioredoxin domain-containing protein</fullName>
    </submittedName>
</protein>
<organism evidence="2 3">
    <name type="scientific">Alteromonas profundi</name>
    <dbReference type="NCBI Taxonomy" id="2696062"/>
    <lineage>
        <taxon>Bacteria</taxon>
        <taxon>Pseudomonadati</taxon>
        <taxon>Pseudomonadota</taxon>
        <taxon>Gammaproteobacteria</taxon>
        <taxon>Alteromonadales</taxon>
        <taxon>Alteromonadaceae</taxon>
        <taxon>Alteromonas/Salinimonas group</taxon>
        <taxon>Alteromonas</taxon>
    </lineage>
</organism>
<dbReference type="Proteomes" id="UP000470213">
    <property type="component" value="Unassembled WGS sequence"/>
</dbReference>
<dbReference type="InterPro" id="IPR036249">
    <property type="entry name" value="Thioredoxin-like_sf"/>
</dbReference>
<dbReference type="CDD" id="cd03024">
    <property type="entry name" value="DsbA_FrnE"/>
    <property type="match status" value="1"/>
</dbReference>
<sequence>MKNVSIDIVSDVVCPWCIVGYKKLQQALLMLDEVNATVNFHPFELNPNMPKEGQNLREHIMEKYGASEAQSQQTREQLTDIGASLGFTFDYFDDMKMVNTFNAHQVLHLASLKDKKEALKLRLFAAFFSERKDISDAKVLVEEAVSIGLEKNEVELALAQQTYAEEVRMQDQLWMQRGIQSVPTFVIGNQGIAGAQSPETLAQFIREAMQQQGSGE</sequence>